<proteinExistence type="predicted"/>
<gene>
    <name evidence="1" type="ORF">UFOVP56_72</name>
</gene>
<evidence type="ECO:0000313" key="1">
    <source>
        <dbReference type="EMBL" id="CAB4241115.1"/>
    </source>
</evidence>
<reference evidence="1" key="1">
    <citation type="submission" date="2020-05" db="EMBL/GenBank/DDBJ databases">
        <authorList>
            <person name="Chiriac C."/>
            <person name="Salcher M."/>
            <person name="Ghai R."/>
            <person name="Kavagutti S V."/>
        </authorList>
    </citation>
    <scope>NUCLEOTIDE SEQUENCE</scope>
</reference>
<protein>
    <submittedName>
        <fullName evidence="1">Uncharacterized protein</fullName>
    </submittedName>
</protein>
<accession>A0A6J5T8J2</accession>
<dbReference type="EMBL" id="LR797819">
    <property type="protein sequence ID" value="CAB4241115.1"/>
    <property type="molecule type" value="Genomic_DNA"/>
</dbReference>
<organism evidence="1">
    <name type="scientific">uncultured Caudovirales phage</name>
    <dbReference type="NCBI Taxonomy" id="2100421"/>
    <lineage>
        <taxon>Viruses</taxon>
        <taxon>Duplodnaviria</taxon>
        <taxon>Heunggongvirae</taxon>
        <taxon>Uroviricota</taxon>
        <taxon>Caudoviricetes</taxon>
        <taxon>Peduoviridae</taxon>
        <taxon>Maltschvirus</taxon>
        <taxon>Maltschvirus maltsch</taxon>
    </lineage>
</organism>
<name>A0A6J5T8J2_9CAUD</name>
<sequence>MKRDTFIATFVVRLPIQRGASRLEAERMLKEQIMADGQWQGDTGIYVRESLHLTPETEAHNAANARAINDAVMQKALAIQEEAIAEAPLRAELHRLKLLQLKEEREGRIVAQAAARERRAAAEEQRLLAHKNRLAALKAKNA</sequence>